<accession>A0A848KLK0</accession>
<reference evidence="2 3" key="1">
    <citation type="submission" date="2020-04" db="EMBL/GenBank/DDBJ databases">
        <title>Gordonia sp. nov. TBRC 11910.</title>
        <authorList>
            <person name="Suriyachadkun C."/>
        </authorList>
    </citation>
    <scope>NUCLEOTIDE SEQUENCE [LARGE SCALE GENOMIC DNA]</scope>
    <source>
        <strain evidence="2 3">TBRC 11910</strain>
    </source>
</reference>
<evidence type="ECO:0000313" key="3">
    <source>
        <dbReference type="Proteomes" id="UP000550729"/>
    </source>
</evidence>
<keyword evidence="1" id="KW-0812">Transmembrane</keyword>
<name>A0A848KLK0_9ACTN</name>
<organism evidence="2 3">
    <name type="scientific">Gordonia asplenii</name>
    <dbReference type="NCBI Taxonomy" id="2725283"/>
    <lineage>
        <taxon>Bacteria</taxon>
        <taxon>Bacillati</taxon>
        <taxon>Actinomycetota</taxon>
        <taxon>Actinomycetes</taxon>
        <taxon>Mycobacteriales</taxon>
        <taxon>Gordoniaceae</taxon>
        <taxon>Gordonia</taxon>
    </lineage>
</organism>
<dbReference type="AlphaFoldDB" id="A0A848KLK0"/>
<dbReference type="RefSeq" id="WP_170192447.1">
    <property type="nucleotide sequence ID" value="NZ_JABBNB010000001.1"/>
</dbReference>
<comment type="caution">
    <text evidence="2">The sequence shown here is derived from an EMBL/GenBank/DDBJ whole genome shotgun (WGS) entry which is preliminary data.</text>
</comment>
<keyword evidence="1" id="KW-1133">Transmembrane helix</keyword>
<protein>
    <submittedName>
        <fullName evidence="2">Uncharacterized protein</fullName>
    </submittedName>
</protein>
<dbReference type="EMBL" id="JABBNB010000001">
    <property type="protein sequence ID" value="NMN99973.1"/>
    <property type="molecule type" value="Genomic_DNA"/>
</dbReference>
<proteinExistence type="predicted"/>
<keyword evidence="3" id="KW-1185">Reference proteome</keyword>
<feature type="transmembrane region" description="Helical" evidence="1">
    <location>
        <begin position="40"/>
        <end position="59"/>
    </location>
</feature>
<gene>
    <name evidence="2" type="ORF">HH308_01940</name>
</gene>
<keyword evidence="1" id="KW-0472">Membrane</keyword>
<feature type="transmembrane region" description="Helical" evidence="1">
    <location>
        <begin position="65"/>
        <end position="85"/>
    </location>
</feature>
<evidence type="ECO:0000256" key="1">
    <source>
        <dbReference type="SAM" id="Phobius"/>
    </source>
</evidence>
<evidence type="ECO:0000313" key="2">
    <source>
        <dbReference type="EMBL" id="NMN99973.1"/>
    </source>
</evidence>
<dbReference type="Proteomes" id="UP000550729">
    <property type="component" value="Unassembled WGS sequence"/>
</dbReference>
<sequence>MTSYQWGSYSESDECYGLHRIHMVVYPPATSSGDRTWLRVWRAWPIVGLLVGAALYSLIAGQLSTAPAMTVAVVVPLAVGAGLAVRVRAIRSQVAEVLTLTPPRARFGHPAAGLIVAERLIDASARHRRGELDDAAYRRDWQRAYDYLRGAARGATTPSAPMTS</sequence>
<dbReference type="Pfam" id="PF20315">
    <property type="entry name" value="DUF6611"/>
    <property type="match status" value="1"/>
</dbReference>
<dbReference type="InterPro" id="IPR046719">
    <property type="entry name" value="DUF6611"/>
</dbReference>